<name>A0A7X2MEZ3_9LACO</name>
<accession>A0A7X2MEZ3</accession>
<evidence type="ECO:0000313" key="2">
    <source>
        <dbReference type="EMBL" id="MSE08312.1"/>
    </source>
</evidence>
<dbReference type="EMBL" id="WKKX01000230">
    <property type="protein sequence ID" value="MSE08312.1"/>
    <property type="molecule type" value="Genomic_DNA"/>
</dbReference>
<feature type="non-terminal residue" evidence="2">
    <location>
        <position position="145"/>
    </location>
</feature>
<evidence type="ECO:0000313" key="3">
    <source>
        <dbReference type="Proteomes" id="UP000467635"/>
    </source>
</evidence>
<dbReference type="Proteomes" id="UP000467635">
    <property type="component" value="Unassembled WGS sequence"/>
</dbReference>
<evidence type="ECO:0000259" key="1">
    <source>
        <dbReference type="Pfam" id="PF08861"/>
    </source>
</evidence>
<reference evidence="2 3" key="1">
    <citation type="submission" date="2019-11" db="EMBL/GenBank/DDBJ databases">
        <title>Draft Genome Sequence of Plant Growth-Promoting Rhizosphere-Associated Bacteria.</title>
        <authorList>
            <person name="Vasilyev I.Y."/>
            <person name="Radchenko V."/>
            <person name="Ilnitskaya E.V."/>
        </authorList>
    </citation>
    <scope>NUCLEOTIDE SEQUENCE [LARGE SCALE GENOMIC DNA]</scope>
    <source>
        <strain evidence="2 3">VRA_01-1sq_f</strain>
    </source>
</reference>
<gene>
    <name evidence="2" type="ORF">GKC33_06205</name>
</gene>
<feature type="domain" description="DUF1828" evidence="1">
    <location>
        <begin position="32"/>
        <end position="120"/>
    </location>
</feature>
<comment type="caution">
    <text evidence="2">The sequence shown here is derived from an EMBL/GenBank/DDBJ whole genome shotgun (WGS) entry which is preliminary data.</text>
</comment>
<sequence length="145" mass="16760">MDTQKLLDSYYNWLIKGYTVNKLDDNTSEIVTPFLDSINDNIYIYVTKLSNGKIQLTDDGYTLNNLELMGIELTSTRNKIIDSIRKLYNIDLIQDQLSIVGNEADFPIMKFNLISAINRIDSLSLTKRDNITSIFRDEVVSYFKE</sequence>
<organism evidence="2 3">
    <name type="scientific">Ligilactobacillus salivarius</name>
    <dbReference type="NCBI Taxonomy" id="1624"/>
    <lineage>
        <taxon>Bacteria</taxon>
        <taxon>Bacillati</taxon>
        <taxon>Bacillota</taxon>
        <taxon>Bacilli</taxon>
        <taxon>Lactobacillales</taxon>
        <taxon>Lactobacillaceae</taxon>
        <taxon>Ligilactobacillus</taxon>
    </lineage>
</organism>
<proteinExistence type="predicted"/>
<protein>
    <submittedName>
        <fullName evidence="2">DUF1828 domain-containing protein</fullName>
    </submittedName>
</protein>
<dbReference type="Pfam" id="PF08861">
    <property type="entry name" value="DUF1828"/>
    <property type="match status" value="1"/>
</dbReference>
<dbReference type="AlphaFoldDB" id="A0A7X2MEZ3"/>
<dbReference type="InterPro" id="IPR014960">
    <property type="entry name" value="DUF1828"/>
</dbReference>